<comment type="caution">
    <text evidence="1">The sequence shown here is derived from an EMBL/GenBank/DDBJ whole genome shotgun (WGS) entry which is preliminary data.</text>
</comment>
<organism evidence="1 2">
    <name type="scientific">Clostridium cylindrosporum DSM 605</name>
    <dbReference type="NCBI Taxonomy" id="1121307"/>
    <lineage>
        <taxon>Bacteria</taxon>
        <taxon>Bacillati</taxon>
        <taxon>Bacillota</taxon>
        <taxon>Clostridia</taxon>
        <taxon>Eubacteriales</taxon>
        <taxon>Clostridiaceae</taxon>
        <taxon>Clostridium</taxon>
    </lineage>
</organism>
<dbReference type="RefSeq" id="WP_152668086.1">
    <property type="nucleotide sequence ID" value="NZ_LFVU01000005.1"/>
</dbReference>
<gene>
    <name evidence="1" type="ORF">CLCY_11c00860</name>
</gene>
<evidence type="ECO:0000313" key="2">
    <source>
        <dbReference type="Proteomes" id="UP000036756"/>
    </source>
</evidence>
<evidence type="ECO:0000313" key="1">
    <source>
        <dbReference type="EMBL" id="KMT22752.1"/>
    </source>
</evidence>
<proteinExistence type="predicted"/>
<accession>A0A0J8DA73</accession>
<sequence length="90" mass="10583">MSRYYECDNILNNCCDKYKKKCHRSKKHKRRDDREYCNPAQYSYDTFGSYNQYSNSCSPSYNSGSYDNILVLLLIILLLCSSNCTPCCEE</sequence>
<dbReference type="PATRIC" id="fig|1121307.3.peg.203"/>
<name>A0A0J8DA73_CLOCY</name>
<protein>
    <submittedName>
        <fullName evidence="1">Uncharacterized protein</fullName>
    </submittedName>
</protein>
<keyword evidence="2" id="KW-1185">Reference proteome</keyword>
<dbReference type="EMBL" id="LFVU01000005">
    <property type="protein sequence ID" value="KMT22752.1"/>
    <property type="molecule type" value="Genomic_DNA"/>
</dbReference>
<dbReference type="STRING" id="1121307.CLCY_11c00860"/>
<dbReference type="Proteomes" id="UP000036756">
    <property type="component" value="Unassembled WGS sequence"/>
</dbReference>
<reference evidence="1 2" key="1">
    <citation type="submission" date="2015-06" db="EMBL/GenBank/DDBJ databases">
        <title>Draft genome sequence of the purine-degrading Clostridium cylindrosporum HC-1 (DSM 605).</title>
        <authorList>
            <person name="Poehlein A."/>
            <person name="Schiel-Bengelsdorf B."/>
            <person name="Bengelsdorf F."/>
            <person name="Daniel R."/>
            <person name="Duerre P."/>
        </authorList>
    </citation>
    <scope>NUCLEOTIDE SEQUENCE [LARGE SCALE GENOMIC DNA]</scope>
    <source>
        <strain evidence="1 2">DSM 605</strain>
    </source>
</reference>
<dbReference type="AlphaFoldDB" id="A0A0J8DA73"/>